<evidence type="ECO:0000313" key="1">
    <source>
        <dbReference type="EMBL" id="GME75641.1"/>
    </source>
</evidence>
<proteinExistence type="predicted"/>
<protein>
    <submittedName>
        <fullName evidence="1">Unnamed protein product</fullName>
    </submittedName>
</protein>
<organism evidence="1 2">
    <name type="scientific">Ambrosiozyma monospora</name>
    <name type="common">Yeast</name>
    <name type="synonym">Endomycopsis monosporus</name>
    <dbReference type="NCBI Taxonomy" id="43982"/>
    <lineage>
        <taxon>Eukaryota</taxon>
        <taxon>Fungi</taxon>
        <taxon>Dikarya</taxon>
        <taxon>Ascomycota</taxon>
        <taxon>Saccharomycotina</taxon>
        <taxon>Pichiomycetes</taxon>
        <taxon>Pichiales</taxon>
        <taxon>Pichiaceae</taxon>
        <taxon>Ambrosiozyma</taxon>
    </lineage>
</organism>
<comment type="caution">
    <text evidence="1">The sequence shown here is derived from an EMBL/GenBank/DDBJ whole genome shotgun (WGS) entry which is preliminary data.</text>
</comment>
<sequence>MSIRFSIQELGGDEMVKEWGKFHSKVIQGWRNLSLSEKLFYIKRLYIPQMFTEIGPDTFEATRKIFFVSGIIHSIICFLNYIGLNDLTYDADHRHKKLYDNLFTELNIPSDLTIGSFRLIHDQSDSIEIFVPLTVVEFKKGRSRLIIQAVENNGSSGVPNSVLCQLVKNSLISNLFRGLFSDTSGAEYLELDPESIVITKSLIDEETVHATLKHRSFAVNNDKLPFGYMLVMILLKSS</sequence>
<name>A0ACB5SYM7_AMBMO</name>
<gene>
    <name evidence="1" type="ORF">Amon02_000225000</name>
</gene>
<accession>A0ACB5SYM7</accession>
<evidence type="ECO:0000313" key="2">
    <source>
        <dbReference type="Proteomes" id="UP001165064"/>
    </source>
</evidence>
<dbReference type="Proteomes" id="UP001165064">
    <property type="component" value="Unassembled WGS sequence"/>
</dbReference>
<reference evidence="1" key="1">
    <citation type="submission" date="2023-04" db="EMBL/GenBank/DDBJ databases">
        <title>Ambrosiozyma monospora NBRC 10751.</title>
        <authorList>
            <person name="Ichikawa N."/>
            <person name="Sato H."/>
            <person name="Tonouchi N."/>
        </authorList>
    </citation>
    <scope>NUCLEOTIDE SEQUENCE</scope>
    <source>
        <strain evidence="1">NBRC 10751</strain>
    </source>
</reference>
<dbReference type="EMBL" id="BSXS01001265">
    <property type="protein sequence ID" value="GME75641.1"/>
    <property type="molecule type" value="Genomic_DNA"/>
</dbReference>
<keyword evidence="2" id="KW-1185">Reference proteome</keyword>